<dbReference type="EMBL" id="AMCI01000940">
    <property type="protein sequence ID" value="EJX07214.1"/>
    <property type="molecule type" value="Genomic_DNA"/>
</dbReference>
<dbReference type="InterPro" id="IPR000157">
    <property type="entry name" value="TIR_dom"/>
</dbReference>
<sequence>MEQPYVFISYSSANKAIADATCHILEESGISCWIAPRNIVPGNTWAGNIVQAIRNCSLMVLIYSQQSNNSSQVANEVDKAFCRGKVIIPFLVDDTPMNDDFEYYLSRKHWLVAYPDYKEMLTPLVEAVAANLHFSLDTLQQPKTKKEVTGSRLGAADGKATDVQGTQPPMYDKALENAQKALLTYDIDQAFAELIRPALDGCQEAQFTLMTILDSYQRMQKVKKFRFQYLKEQADEGHPLAQYAMARYHLTLDYDETTSCYYAILCGAQEQTYGLRALARIYEFGLDGTERRPEEAQALLDKALNQDDPFAVLRVAKDCLYGWTREQNIQRALTLLKRCMEWNIPESYQIMGKVFSEGIGLEINSKKAEEYFVKAIEKGYPEAYSSWAFHTMVDCSTWTYRNEAELQEGIRLLRKGVDLGIAECLSDLALCYEQGIGVPQKSEQAVRWYRKAALAGNADSFTQLGNLYYQGLGCQQSAAEAWKWFKQGCQTLRSGCFYGLGVMCLEGNAQEGKKMEDCISYFEEALYLSGGWDSSAALQLYQLFRTRSLECHPLLQNEEDTYVSYPWAPKDNRRALAYLRKAADKNTVDPNLCFKCGAILCSEGHGLTDEFEGIRYLKKAVKLEHPLAAVLMAHLYEEGELVDKDETKVRACYQLAADKDCGDGYEGLAKLTGQPLMGKVDEGGELPDWDEATKRSVLNQTYDYMIKADELGCKMVYPLENTLSSFMLESALLSPNQRRKIVELTTKFAHRGNPQSIVDCGVIYHMGFLTDLDLNRAIAFYRQAVCLGKDCAAKNLGDLYSGVDEEMPINQQDPATAAYWYAKDPSEASTQRHQELLKIGHREVLESEQAYPATSEVQALKWIFPLCCDPMFSPDAPPIRLFEWAHFDLSHWTDSLPGAEEPDACYLPKNINEFYKAYKNLFDLLVNRYRWNAAHLPTLSRENFFPYLPARDVYEIARMTWHAWMCLIKKGSDARLKEKLSNLTFLYQDFDRILEVVETYPDPVQQELLIALVNVGINLEALPLVYTKLFAWNDWMSHEEKQCHFPISFILDLADQFFWGSDDLPRNRALSYRLYALIPNQPGVEEKMNKCNKFALKGRAAV</sequence>
<dbReference type="InterPro" id="IPR035897">
    <property type="entry name" value="Toll_tir_struct_dom_sf"/>
</dbReference>
<gene>
    <name evidence="3" type="ORF">EVA_04680</name>
</gene>
<feature type="region of interest" description="Disordered" evidence="1">
    <location>
        <begin position="147"/>
        <end position="167"/>
    </location>
</feature>
<protein>
    <submittedName>
        <fullName evidence="3">Sel1 domain protein repeat-containing protein</fullName>
    </submittedName>
</protein>
<feature type="domain" description="TIR" evidence="2">
    <location>
        <begin position="2"/>
        <end position="132"/>
    </location>
</feature>
<dbReference type="Gene3D" id="1.25.40.10">
    <property type="entry name" value="Tetratricopeptide repeat domain"/>
    <property type="match status" value="2"/>
</dbReference>
<dbReference type="Gene3D" id="3.40.50.10140">
    <property type="entry name" value="Toll/interleukin-1 receptor homology (TIR) domain"/>
    <property type="match status" value="1"/>
</dbReference>
<dbReference type="SMART" id="SM00671">
    <property type="entry name" value="SEL1"/>
    <property type="match status" value="6"/>
</dbReference>
<evidence type="ECO:0000259" key="2">
    <source>
        <dbReference type="PROSITE" id="PS50104"/>
    </source>
</evidence>
<dbReference type="Pfam" id="PF08238">
    <property type="entry name" value="Sel1"/>
    <property type="match status" value="8"/>
</dbReference>
<dbReference type="PANTHER" id="PTHR11102">
    <property type="entry name" value="SEL-1-LIKE PROTEIN"/>
    <property type="match status" value="1"/>
</dbReference>
<dbReference type="PANTHER" id="PTHR11102:SF160">
    <property type="entry name" value="ERAD-ASSOCIATED E3 UBIQUITIN-PROTEIN LIGASE COMPONENT HRD3"/>
    <property type="match status" value="1"/>
</dbReference>
<dbReference type="SUPFAM" id="SSF52200">
    <property type="entry name" value="Toll/Interleukin receptor TIR domain"/>
    <property type="match status" value="1"/>
</dbReference>
<dbReference type="GO" id="GO:0007165">
    <property type="term" value="P:signal transduction"/>
    <property type="evidence" value="ECO:0007669"/>
    <property type="project" value="InterPro"/>
</dbReference>
<dbReference type="InterPro" id="IPR006597">
    <property type="entry name" value="Sel1-like"/>
</dbReference>
<dbReference type="SUPFAM" id="SSF81901">
    <property type="entry name" value="HCP-like"/>
    <property type="match status" value="5"/>
</dbReference>
<dbReference type="InterPro" id="IPR050767">
    <property type="entry name" value="Sel1_AlgK"/>
</dbReference>
<reference evidence="3" key="1">
    <citation type="journal article" date="2012" name="PLoS ONE">
        <title>Gene sets for utilization of primary and secondary nutrition supplies in the distal gut of endangered iberian lynx.</title>
        <authorList>
            <person name="Alcaide M."/>
            <person name="Messina E."/>
            <person name="Richter M."/>
            <person name="Bargiela R."/>
            <person name="Peplies J."/>
            <person name="Huws S.A."/>
            <person name="Newbold C.J."/>
            <person name="Golyshin P.N."/>
            <person name="Simon M.A."/>
            <person name="Lopez G."/>
            <person name="Yakimov M.M."/>
            <person name="Ferrer M."/>
        </authorList>
    </citation>
    <scope>NUCLEOTIDE SEQUENCE</scope>
</reference>
<accession>J9GJ26</accession>
<name>J9GJ26_9ZZZZ</name>
<dbReference type="AlphaFoldDB" id="J9GJ26"/>
<dbReference type="Pfam" id="PF13676">
    <property type="entry name" value="TIR_2"/>
    <property type="match status" value="1"/>
</dbReference>
<dbReference type="PROSITE" id="PS50104">
    <property type="entry name" value="TIR"/>
    <property type="match status" value="1"/>
</dbReference>
<proteinExistence type="predicted"/>
<dbReference type="InterPro" id="IPR011990">
    <property type="entry name" value="TPR-like_helical_dom_sf"/>
</dbReference>
<evidence type="ECO:0000256" key="1">
    <source>
        <dbReference type="SAM" id="MobiDB-lite"/>
    </source>
</evidence>
<comment type="caution">
    <text evidence="3">The sequence shown here is derived from an EMBL/GenBank/DDBJ whole genome shotgun (WGS) entry which is preliminary data.</text>
</comment>
<evidence type="ECO:0000313" key="3">
    <source>
        <dbReference type="EMBL" id="EJX07214.1"/>
    </source>
</evidence>
<organism evidence="3">
    <name type="scientific">gut metagenome</name>
    <dbReference type="NCBI Taxonomy" id="749906"/>
    <lineage>
        <taxon>unclassified sequences</taxon>
        <taxon>metagenomes</taxon>
        <taxon>organismal metagenomes</taxon>
    </lineage>
</organism>